<dbReference type="PROSITE" id="PS50878">
    <property type="entry name" value="RT_POL"/>
    <property type="match status" value="1"/>
</dbReference>
<comment type="caution">
    <text evidence="2">The sequence shown here is derived from an EMBL/GenBank/DDBJ whole genome shotgun (WGS) entry which is preliminary data.</text>
</comment>
<evidence type="ECO:0000313" key="3">
    <source>
        <dbReference type="Proteomes" id="UP001148838"/>
    </source>
</evidence>
<feature type="domain" description="Reverse transcriptase" evidence="1">
    <location>
        <begin position="1"/>
        <end position="186"/>
    </location>
</feature>
<proteinExistence type="predicted"/>
<dbReference type="Pfam" id="PF00078">
    <property type="entry name" value="RVT_1"/>
    <property type="match status" value="1"/>
</dbReference>
<name>A0ABQ8TB31_PERAM</name>
<evidence type="ECO:0000259" key="1">
    <source>
        <dbReference type="PROSITE" id="PS50878"/>
    </source>
</evidence>
<dbReference type="InterPro" id="IPR043502">
    <property type="entry name" value="DNA/RNA_pol_sf"/>
</dbReference>
<reference evidence="2 3" key="1">
    <citation type="journal article" date="2022" name="Allergy">
        <title>Genome assembly and annotation of Periplaneta americana reveal a comprehensive cockroach allergen profile.</title>
        <authorList>
            <person name="Wang L."/>
            <person name="Xiong Q."/>
            <person name="Saelim N."/>
            <person name="Wang L."/>
            <person name="Nong W."/>
            <person name="Wan A.T."/>
            <person name="Shi M."/>
            <person name="Liu X."/>
            <person name="Cao Q."/>
            <person name="Hui J.H.L."/>
            <person name="Sookrung N."/>
            <person name="Leung T.F."/>
            <person name="Tungtrongchitr A."/>
            <person name="Tsui S.K.W."/>
        </authorList>
    </citation>
    <scope>NUCLEOTIDE SEQUENCE [LARGE SCALE GENOMIC DNA]</scope>
    <source>
        <strain evidence="2">PWHHKU_190912</strain>
    </source>
</reference>
<dbReference type="PANTHER" id="PTHR47027:SF20">
    <property type="entry name" value="REVERSE TRANSCRIPTASE-LIKE PROTEIN WITH RNA-DIRECTED DNA POLYMERASE DOMAIN"/>
    <property type="match status" value="1"/>
</dbReference>
<dbReference type="SUPFAM" id="SSF56672">
    <property type="entry name" value="DNA/RNA polymerases"/>
    <property type="match status" value="1"/>
</dbReference>
<organism evidence="2 3">
    <name type="scientific">Periplaneta americana</name>
    <name type="common">American cockroach</name>
    <name type="synonym">Blatta americana</name>
    <dbReference type="NCBI Taxonomy" id="6978"/>
    <lineage>
        <taxon>Eukaryota</taxon>
        <taxon>Metazoa</taxon>
        <taxon>Ecdysozoa</taxon>
        <taxon>Arthropoda</taxon>
        <taxon>Hexapoda</taxon>
        <taxon>Insecta</taxon>
        <taxon>Pterygota</taxon>
        <taxon>Neoptera</taxon>
        <taxon>Polyneoptera</taxon>
        <taxon>Dictyoptera</taxon>
        <taxon>Blattodea</taxon>
        <taxon>Blattoidea</taxon>
        <taxon>Blattidae</taxon>
        <taxon>Blattinae</taxon>
        <taxon>Periplaneta</taxon>
    </lineage>
</organism>
<evidence type="ECO:0000313" key="2">
    <source>
        <dbReference type="EMBL" id="KAJ4443092.1"/>
    </source>
</evidence>
<protein>
    <recommendedName>
        <fullName evidence="1">Reverse transcriptase domain-containing protein</fullName>
    </recommendedName>
</protein>
<gene>
    <name evidence="2" type="ORF">ANN_04742</name>
</gene>
<keyword evidence="3" id="KW-1185">Reference proteome</keyword>
<sequence>MQTMNSSTDRRTVGRRDVWPIGERYLEKNEEVYGVFVDLENAFDTVDWNKLMGILKKVGVDWKNRRLFSNLYMKRVKARIGEEMSEGSEIGRGVCQGCPLSPTLFNIYLEDLVKNCFQNMGGVIVGGRRIKCIRFADDMGLSAEEEMILNDMILELNDSCKQYGMKITANKTKSMVIGRKIQKINL</sequence>
<dbReference type="EMBL" id="JAJSOF020000013">
    <property type="protein sequence ID" value="KAJ4443092.1"/>
    <property type="molecule type" value="Genomic_DNA"/>
</dbReference>
<dbReference type="InterPro" id="IPR000477">
    <property type="entry name" value="RT_dom"/>
</dbReference>
<dbReference type="PANTHER" id="PTHR47027">
    <property type="entry name" value="REVERSE TRANSCRIPTASE DOMAIN-CONTAINING PROTEIN"/>
    <property type="match status" value="1"/>
</dbReference>
<dbReference type="Proteomes" id="UP001148838">
    <property type="component" value="Unassembled WGS sequence"/>
</dbReference>
<accession>A0ABQ8TB31</accession>